<dbReference type="EMBL" id="SLVJ01000011">
    <property type="protein sequence ID" value="TCM66809.1"/>
    <property type="molecule type" value="Genomic_DNA"/>
</dbReference>
<evidence type="ECO:0000313" key="1">
    <source>
        <dbReference type="EMBL" id="TCM66809.1"/>
    </source>
</evidence>
<sequence>MGGLVSLLLLGCSNPQQKQEVFTQKSEPKVRKNDFELGSKIESLSNVHGTTTLTQINNYSLVGPLQYFDNQAKQVFKNQNYTFYPESTKSTRKTASYSLGINQNNFSQSTFDNSIKPKLISLGWNPRGTYEQSMIFCNEYQDLLEISPPNKNSTYSEGYAVVALKDEWNIGFFAEVSGTPICLERYDKEY</sequence>
<protein>
    <submittedName>
        <fullName evidence="1">Uncharacterized protein</fullName>
    </submittedName>
</protein>
<dbReference type="AlphaFoldDB" id="A0A4R1XT96"/>
<accession>A0A4R1XT96</accession>
<reference evidence="1 2" key="1">
    <citation type="submission" date="2019-03" db="EMBL/GenBank/DDBJ databases">
        <title>Genomic analyses of the natural microbiome of Caenorhabditis elegans.</title>
        <authorList>
            <person name="Samuel B."/>
        </authorList>
    </citation>
    <scope>NUCLEOTIDE SEQUENCE [LARGE SCALE GENOMIC DNA]</scope>
    <source>
        <strain evidence="1 2">JUb89</strain>
    </source>
</reference>
<proteinExistence type="predicted"/>
<gene>
    <name evidence="1" type="ORF">EC844_11199</name>
</gene>
<comment type="caution">
    <text evidence="1">The sequence shown here is derived from an EMBL/GenBank/DDBJ whole genome shotgun (WGS) entry which is preliminary data.</text>
</comment>
<keyword evidence="2" id="KW-1185">Reference proteome</keyword>
<evidence type="ECO:0000313" key="2">
    <source>
        <dbReference type="Proteomes" id="UP000294963"/>
    </source>
</evidence>
<dbReference type="Proteomes" id="UP000294963">
    <property type="component" value="Unassembled WGS sequence"/>
</dbReference>
<organism evidence="1 2">
    <name type="scientific">Acinetobacter calcoaceticus</name>
    <dbReference type="NCBI Taxonomy" id="471"/>
    <lineage>
        <taxon>Bacteria</taxon>
        <taxon>Pseudomonadati</taxon>
        <taxon>Pseudomonadota</taxon>
        <taxon>Gammaproteobacteria</taxon>
        <taxon>Moraxellales</taxon>
        <taxon>Moraxellaceae</taxon>
        <taxon>Acinetobacter</taxon>
        <taxon>Acinetobacter calcoaceticus/baumannii complex</taxon>
    </lineage>
</organism>
<name>A0A4R1XT96_ACICA</name>